<evidence type="ECO:0000256" key="1">
    <source>
        <dbReference type="SAM" id="MobiDB-lite"/>
    </source>
</evidence>
<reference evidence="2" key="2">
    <citation type="submission" date="2015-03" db="EMBL/GenBank/DDBJ databases">
        <authorList>
            <person name="Chow C.-E.T."/>
            <person name="Winget D.M."/>
            <person name="White R.A.III."/>
            <person name="Hallam S.J."/>
            <person name="Suttle C.A."/>
        </authorList>
    </citation>
    <scope>NUCLEOTIDE SEQUENCE</scope>
    <source>
        <strain evidence="2">Oxic1_6</strain>
    </source>
</reference>
<protein>
    <submittedName>
        <fullName evidence="2">Uncharacterized protein</fullName>
    </submittedName>
</protein>
<accession>A0A0F7L688</accession>
<proteinExistence type="predicted"/>
<evidence type="ECO:0000313" key="2">
    <source>
        <dbReference type="EMBL" id="AKH48084.1"/>
    </source>
</evidence>
<feature type="region of interest" description="Disordered" evidence="1">
    <location>
        <begin position="1"/>
        <end position="20"/>
    </location>
</feature>
<dbReference type="EMBL" id="KR029601">
    <property type="protein sequence ID" value="AKH48084.1"/>
    <property type="molecule type" value="Genomic_DNA"/>
</dbReference>
<feature type="compositionally biased region" description="Polar residues" evidence="1">
    <location>
        <begin position="1"/>
        <end position="14"/>
    </location>
</feature>
<name>A0A0F7L688_9VIRU</name>
<reference evidence="2" key="1">
    <citation type="journal article" date="2015" name="Front. Microbiol.">
        <title>Combining genomic sequencing methods to explore viral diversity and reveal potential virus-host interactions.</title>
        <authorList>
            <person name="Chow C.E."/>
            <person name="Winget D.M."/>
            <person name="White R.A.III."/>
            <person name="Hallam S.J."/>
            <person name="Suttle C.A."/>
        </authorList>
    </citation>
    <scope>NUCLEOTIDE SEQUENCE</scope>
    <source>
        <strain evidence="2">Oxic1_6</strain>
    </source>
</reference>
<organism evidence="2">
    <name type="scientific">uncultured marine virus</name>
    <dbReference type="NCBI Taxonomy" id="186617"/>
    <lineage>
        <taxon>Viruses</taxon>
        <taxon>environmental samples</taxon>
    </lineage>
</organism>
<sequence>MPNATSRLCHSSRANMRADPPAPLAAVGSIRAGRRRGGAIQYPYASVSFGPPRSGKTHASLHFTVRCRRRCRDPLDDCGRNLANLRRCPPVVVEFV</sequence>